<dbReference type="AlphaFoldDB" id="A0A1G7P943"/>
<keyword evidence="1" id="KW-1133">Transmembrane helix</keyword>
<protein>
    <submittedName>
        <fullName evidence="2">Uncharacterized protein</fullName>
    </submittedName>
</protein>
<accession>A0A1G7P943</accession>
<evidence type="ECO:0000313" key="2">
    <source>
        <dbReference type="EMBL" id="SDF82119.1"/>
    </source>
</evidence>
<gene>
    <name evidence="2" type="ORF">SAMN05421825_2211</name>
</gene>
<feature type="transmembrane region" description="Helical" evidence="1">
    <location>
        <begin position="36"/>
        <end position="54"/>
    </location>
</feature>
<reference evidence="3" key="1">
    <citation type="submission" date="2016-10" db="EMBL/GenBank/DDBJ databases">
        <authorList>
            <person name="Varghese N."/>
            <person name="Submissions S."/>
        </authorList>
    </citation>
    <scope>NUCLEOTIDE SEQUENCE [LARGE SCALE GENOMIC DNA]</scope>
    <source>
        <strain evidence="3">DSM 19684</strain>
    </source>
</reference>
<keyword evidence="1" id="KW-0812">Transmembrane</keyword>
<keyword evidence="3" id="KW-1185">Reference proteome</keyword>
<feature type="transmembrane region" description="Helical" evidence="1">
    <location>
        <begin position="6"/>
        <end position="24"/>
    </location>
</feature>
<dbReference type="STRING" id="454006.SAMN05421825_2211"/>
<evidence type="ECO:0000313" key="3">
    <source>
        <dbReference type="Proteomes" id="UP000199203"/>
    </source>
</evidence>
<sequence>MLTFTVLPILVVIGFISVTLYKHFYKKNRQDMKASFLFVFFFSAIWGGLYYLVFS</sequence>
<evidence type="ECO:0000256" key="1">
    <source>
        <dbReference type="SAM" id="Phobius"/>
    </source>
</evidence>
<dbReference type="Proteomes" id="UP000199203">
    <property type="component" value="Unassembled WGS sequence"/>
</dbReference>
<organism evidence="2 3">
    <name type="scientific">Epilithonimonas hungarica</name>
    <dbReference type="NCBI Taxonomy" id="454006"/>
    <lineage>
        <taxon>Bacteria</taxon>
        <taxon>Pseudomonadati</taxon>
        <taxon>Bacteroidota</taxon>
        <taxon>Flavobacteriia</taxon>
        <taxon>Flavobacteriales</taxon>
        <taxon>Weeksellaceae</taxon>
        <taxon>Chryseobacterium group</taxon>
        <taxon>Epilithonimonas</taxon>
    </lineage>
</organism>
<dbReference type="EMBL" id="FNBH01000002">
    <property type="protein sequence ID" value="SDF82119.1"/>
    <property type="molecule type" value="Genomic_DNA"/>
</dbReference>
<proteinExistence type="predicted"/>
<name>A0A1G7P943_9FLAO</name>
<keyword evidence="1" id="KW-0472">Membrane</keyword>